<reference evidence="8" key="1">
    <citation type="submission" date="2006-10" db="EMBL/GenBank/DDBJ databases">
        <title>Complete sequence of Solibacter usitatus Ellin6076.</title>
        <authorList>
            <consortium name="US DOE Joint Genome Institute"/>
            <person name="Copeland A."/>
            <person name="Lucas S."/>
            <person name="Lapidus A."/>
            <person name="Barry K."/>
            <person name="Detter J.C."/>
            <person name="Glavina del Rio T."/>
            <person name="Hammon N."/>
            <person name="Israni S."/>
            <person name="Dalin E."/>
            <person name="Tice H."/>
            <person name="Pitluck S."/>
            <person name="Thompson L.S."/>
            <person name="Brettin T."/>
            <person name="Bruce D."/>
            <person name="Han C."/>
            <person name="Tapia R."/>
            <person name="Gilna P."/>
            <person name="Schmutz J."/>
            <person name="Larimer F."/>
            <person name="Land M."/>
            <person name="Hauser L."/>
            <person name="Kyrpides N."/>
            <person name="Mikhailova N."/>
            <person name="Janssen P.H."/>
            <person name="Kuske C.R."/>
            <person name="Richardson P."/>
        </authorList>
    </citation>
    <scope>NUCLEOTIDE SEQUENCE</scope>
    <source>
        <strain evidence="8">Ellin6076</strain>
    </source>
</reference>
<evidence type="ECO:0000256" key="4">
    <source>
        <dbReference type="ARBA" id="ARBA00022964"/>
    </source>
</evidence>
<dbReference type="InterPro" id="IPR006620">
    <property type="entry name" value="Pro_4_hyd_alph"/>
</dbReference>
<keyword evidence="2" id="KW-0479">Metal-binding</keyword>
<evidence type="ECO:0000256" key="1">
    <source>
        <dbReference type="ARBA" id="ARBA00001961"/>
    </source>
</evidence>
<organism evidence="8">
    <name type="scientific">Solibacter usitatus (strain Ellin6076)</name>
    <dbReference type="NCBI Taxonomy" id="234267"/>
    <lineage>
        <taxon>Bacteria</taxon>
        <taxon>Pseudomonadati</taxon>
        <taxon>Acidobacteriota</taxon>
        <taxon>Terriglobia</taxon>
        <taxon>Bryobacterales</taxon>
        <taxon>Solibacteraceae</taxon>
        <taxon>Candidatus Solibacter</taxon>
    </lineage>
</organism>
<dbReference type="InterPro" id="IPR044862">
    <property type="entry name" value="Pro_4_hyd_alph_FE2OG_OXY"/>
</dbReference>
<keyword evidence="6" id="KW-0408">Iron</keyword>
<evidence type="ECO:0000313" key="8">
    <source>
        <dbReference type="EMBL" id="ABJ87321.1"/>
    </source>
</evidence>
<dbReference type="STRING" id="234267.Acid_6395"/>
<dbReference type="InterPro" id="IPR005123">
    <property type="entry name" value="Oxoglu/Fe-dep_dioxygenase_dom"/>
</dbReference>
<dbReference type="PROSITE" id="PS51471">
    <property type="entry name" value="FE2OG_OXY"/>
    <property type="match status" value="1"/>
</dbReference>
<keyword evidence="3" id="KW-0847">Vitamin C</keyword>
<dbReference type="eggNOG" id="COG3751">
    <property type="taxonomic scope" value="Bacteria"/>
</dbReference>
<evidence type="ECO:0000259" key="7">
    <source>
        <dbReference type="PROSITE" id="PS51471"/>
    </source>
</evidence>
<protein>
    <submittedName>
        <fullName evidence="8">Prolyl 4-hydroxylase, alpha subunit</fullName>
    </submittedName>
</protein>
<evidence type="ECO:0000256" key="3">
    <source>
        <dbReference type="ARBA" id="ARBA00022896"/>
    </source>
</evidence>
<evidence type="ECO:0000256" key="2">
    <source>
        <dbReference type="ARBA" id="ARBA00022723"/>
    </source>
</evidence>
<evidence type="ECO:0000256" key="6">
    <source>
        <dbReference type="ARBA" id="ARBA00023004"/>
    </source>
</evidence>
<name>Q01SP9_SOLUE</name>
<comment type="cofactor">
    <cofactor evidence="1">
        <name>L-ascorbate</name>
        <dbReference type="ChEBI" id="CHEBI:38290"/>
    </cofactor>
</comment>
<dbReference type="HOGENOM" id="CLU_796693_0_0_0"/>
<dbReference type="GO" id="GO:0031418">
    <property type="term" value="F:L-ascorbic acid binding"/>
    <property type="evidence" value="ECO:0007669"/>
    <property type="project" value="UniProtKB-KW"/>
</dbReference>
<accession>Q01SP9</accession>
<dbReference type="GO" id="GO:0005506">
    <property type="term" value="F:iron ion binding"/>
    <property type="evidence" value="ECO:0007669"/>
    <property type="project" value="InterPro"/>
</dbReference>
<dbReference type="Gene3D" id="2.60.120.620">
    <property type="entry name" value="q2cbj1_9rhob like domain"/>
    <property type="match status" value="1"/>
</dbReference>
<dbReference type="OrthoDB" id="9783171at2"/>
<dbReference type="Pfam" id="PF13640">
    <property type="entry name" value="2OG-FeII_Oxy_3"/>
    <property type="match status" value="1"/>
</dbReference>
<dbReference type="PANTHER" id="PTHR35169">
    <property type="entry name" value="FE2OG DIOXYGENASE DOMAIN-CONTAINING PROTEIN"/>
    <property type="match status" value="1"/>
</dbReference>
<gene>
    <name evidence="8" type="ordered locus">Acid_6395</name>
</gene>
<dbReference type="SMART" id="SM00702">
    <property type="entry name" value="P4Hc"/>
    <property type="match status" value="1"/>
</dbReference>
<dbReference type="InterPro" id="IPR049202">
    <property type="entry name" value="DUF6817"/>
</dbReference>
<feature type="domain" description="Fe2OG dioxygenase" evidence="7">
    <location>
        <begin position="86"/>
        <end position="189"/>
    </location>
</feature>
<proteinExistence type="predicted"/>
<dbReference type="KEGG" id="sus:Acid_6395"/>
<evidence type="ECO:0000256" key="5">
    <source>
        <dbReference type="ARBA" id="ARBA00023002"/>
    </source>
</evidence>
<dbReference type="PANTHER" id="PTHR35169:SF1">
    <property type="entry name" value="PROLYL 4-HYDROXYLASE ALPHA SUBUNIT FE(2+) 2OG DIOXYGENASE DOMAIN-CONTAINING PROTEIN"/>
    <property type="match status" value="1"/>
</dbReference>
<dbReference type="Pfam" id="PF20680">
    <property type="entry name" value="DUF6817"/>
    <property type="match status" value="1"/>
</dbReference>
<keyword evidence="5" id="KW-0560">Oxidoreductase</keyword>
<sequence>MSNDIQVVDDFLPPKDYESLARLVSNVPMEYGSLSNVNTDPHGHWSRKFVRAGRHNLADVSWVLQGNAALAPLNIAWEFLRDRRLPGDSVLIRCYLNGYTYGVDGYFHRDSSRGDELTAILYVNDHWEPDWGGETAFLDEQGDIVKSVLPRRNRVVIFPANMLHAGRGVSRKCTVLRRTMIYKTRKKRSANFEKLSLFLRKMGATNCGHKEGTLHDHLVRTFAILEKRGYTDEVCFGGGLHSIYGTNIFQQSILTPESRSLISNEFGNGAEELAFLFSTLERPLTLEAPLKLLLDEAVVARRDKQTLNLRREIFNDLRKIECANLEDQNSLGNYKTLKTLWHEDLWTA</sequence>
<dbReference type="GO" id="GO:0051213">
    <property type="term" value="F:dioxygenase activity"/>
    <property type="evidence" value="ECO:0007669"/>
    <property type="project" value="UniProtKB-KW"/>
</dbReference>
<dbReference type="InParanoid" id="Q01SP9"/>
<dbReference type="AlphaFoldDB" id="Q01SP9"/>
<dbReference type="GO" id="GO:0016705">
    <property type="term" value="F:oxidoreductase activity, acting on paired donors, with incorporation or reduction of molecular oxygen"/>
    <property type="evidence" value="ECO:0007669"/>
    <property type="project" value="InterPro"/>
</dbReference>
<dbReference type="EMBL" id="CP000473">
    <property type="protein sequence ID" value="ABJ87321.1"/>
    <property type="molecule type" value="Genomic_DNA"/>
</dbReference>
<keyword evidence="4" id="KW-0223">Dioxygenase</keyword>